<comment type="caution">
    <text evidence="7">The sequence shown here is derived from an EMBL/GenBank/DDBJ whole genome shotgun (WGS) entry which is preliminary data.</text>
</comment>
<feature type="transmembrane region" description="Helical" evidence="5">
    <location>
        <begin position="129"/>
        <end position="149"/>
    </location>
</feature>
<feature type="domain" description="GtrA/DPMS transmembrane" evidence="6">
    <location>
        <begin position="41"/>
        <end position="154"/>
    </location>
</feature>
<dbReference type="GO" id="GO:0000271">
    <property type="term" value="P:polysaccharide biosynthetic process"/>
    <property type="evidence" value="ECO:0007669"/>
    <property type="project" value="InterPro"/>
</dbReference>
<dbReference type="InterPro" id="IPR007267">
    <property type="entry name" value="GtrA_DPMS_TM"/>
</dbReference>
<protein>
    <submittedName>
        <fullName evidence="7">Putative flippase GtrA</fullName>
    </submittedName>
</protein>
<evidence type="ECO:0000256" key="1">
    <source>
        <dbReference type="ARBA" id="ARBA00004141"/>
    </source>
</evidence>
<dbReference type="EMBL" id="SGWQ01000001">
    <property type="protein sequence ID" value="RZS44302.1"/>
    <property type="molecule type" value="Genomic_DNA"/>
</dbReference>
<dbReference type="Pfam" id="PF04138">
    <property type="entry name" value="GtrA_DPMS_TM"/>
    <property type="match status" value="1"/>
</dbReference>
<comment type="subcellular location">
    <subcellularLocation>
        <location evidence="1">Membrane</location>
        <topology evidence="1">Multi-pass membrane protein</topology>
    </subcellularLocation>
</comment>
<dbReference type="RefSeq" id="WP_242613074.1">
    <property type="nucleotide sequence ID" value="NZ_SGWQ01000001.1"/>
</dbReference>
<evidence type="ECO:0000256" key="5">
    <source>
        <dbReference type="SAM" id="Phobius"/>
    </source>
</evidence>
<sequence>MHDTTGERRPITDRFSDFCAAVIRRLPFGLSRIVPPSLLGFAIINGFTFSVDIGLLSLMKVGLGWPSGIAFTIGYVIAFGLAYYLNRTFNFHSHAPVGPQALLYAVAVLINYLAFILGVGAGLTSLGVHYLLARLLAGSCEAVYMYSVMRWVIFRDMLKQAEPHHEGATQGAEGGTRAVSGR</sequence>
<evidence type="ECO:0000259" key="6">
    <source>
        <dbReference type="Pfam" id="PF04138"/>
    </source>
</evidence>
<dbReference type="AlphaFoldDB" id="A0A4Q7L7H1"/>
<feature type="transmembrane region" description="Helical" evidence="5">
    <location>
        <begin position="65"/>
        <end position="85"/>
    </location>
</feature>
<feature type="transmembrane region" description="Helical" evidence="5">
    <location>
        <begin position="101"/>
        <end position="123"/>
    </location>
</feature>
<gene>
    <name evidence="7" type="ORF">EV193_101177</name>
</gene>
<dbReference type="GO" id="GO:0016020">
    <property type="term" value="C:membrane"/>
    <property type="evidence" value="ECO:0007669"/>
    <property type="project" value="UniProtKB-SubCell"/>
</dbReference>
<evidence type="ECO:0000256" key="4">
    <source>
        <dbReference type="ARBA" id="ARBA00023136"/>
    </source>
</evidence>
<feature type="transmembrane region" description="Helical" evidence="5">
    <location>
        <begin position="38"/>
        <end position="59"/>
    </location>
</feature>
<name>A0A4Q7L7H1_9PSEU</name>
<keyword evidence="4 5" id="KW-0472">Membrane</keyword>
<evidence type="ECO:0000256" key="3">
    <source>
        <dbReference type="ARBA" id="ARBA00022989"/>
    </source>
</evidence>
<evidence type="ECO:0000313" key="7">
    <source>
        <dbReference type="EMBL" id="RZS44302.1"/>
    </source>
</evidence>
<dbReference type="Proteomes" id="UP000294257">
    <property type="component" value="Unassembled WGS sequence"/>
</dbReference>
<evidence type="ECO:0000256" key="2">
    <source>
        <dbReference type="ARBA" id="ARBA00022692"/>
    </source>
</evidence>
<proteinExistence type="predicted"/>
<accession>A0A4Q7L7H1</accession>
<keyword evidence="8" id="KW-1185">Reference proteome</keyword>
<evidence type="ECO:0000313" key="8">
    <source>
        <dbReference type="Proteomes" id="UP000294257"/>
    </source>
</evidence>
<organism evidence="7 8">
    <name type="scientific">Herbihabitans rhizosphaerae</name>
    <dbReference type="NCBI Taxonomy" id="1872711"/>
    <lineage>
        <taxon>Bacteria</taxon>
        <taxon>Bacillati</taxon>
        <taxon>Actinomycetota</taxon>
        <taxon>Actinomycetes</taxon>
        <taxon>Pseudonocardiales</taxon>
        <taxon>Pseudonocardiaceae</taxon>
        <taxon>Herbihabitans</taxon>
    </lineage>
</organism>
<keyword evidence="2 5" id="KW-0812">Transmembrane</keyword>
<keyword evidence="3 5" id="KW-1133">Transmembrane helix</keyword>
<reference evidence="7 8" key="1">
    <citation type="submission" date="2019-02" db="EMBL/GenBank/DDBJ databases">
        <title>Genomic Encyclopedia of Type Strains, Phase IV (KMG-IV): sequencing the most valuable type-strain genomes for metagenomic binning, comparative biology and taxonomic classification.</title>
        <authorList>
            <person name="Goeker M."/>
        </authorList>
    </citation>
    <scope>NUCLEOTIDE SEQUENCE [LARGE SCALE GENOMIC DNA]</scope>
    <source>
        <strain evidence="7 8">DSM 101727</strain>
    </source>
</reference>